<keyword evidence="2" id="KW-0341">Growth regulation</keyword>
<evidence type="ECO:0000313" key="6">
    <source>
        <dbReference type="EMBL" id="KAF9620485.1"/>
    </source>
</evidence>
<keyword evidence="1" id="KW-0813">Transport</keyword>
<proteinExistence type="predicted"/>
<gene>
    <name evidence="6" type="ORF">IFM89_013102</name>
</gene>
<dbReference type="SUPFAM" id="SSF56784">
    <property type="entry name" value="HAD-like"/>
    <property type="match status" value="1"/>
</dbReference>
<dbReference type="SMART" id="SM00743">
    <property type="entry name" value="Agenet"/>
    <property type="match status" value="2"/>
</dbReference>
<dbReference type="CDD" id="cd20405">
    <property type="entry name" value="Tudor_Agenet_AtDUF_rpt1_3"/>
    <property type="match status" value="1"/>
</dbReference>
<dbReference type="InterPro" id="IPR007930">
    <property type="entry name" value="DUF724"/>
</dbReference>
<dbReference type="PROSITE" id="PS50969">
    <property type="entry name" value="FCP1"/>
    <property type="match status" value="1"/>
</dbReference>
<organism evidence="6 7">
    <name type="scientific">Coptis chinensis</name>
    <dbReference type="NCBI Taxonomy" id="261450"/>
    <lineage>
        <taxon>Eukaryota</taxon>
        <taxon>Viridiplantae</taxon>
        <taxon>Streptophyta</taxon>
        <taxon>Embryophyta</taxon>
        <taxon>Tracheophyta</taxon>
        <taxon>Spermatophyta</taxon>
        <taxon>Magnoliopsida</taxon>
        <taxon>Ranunculales</taxon>
        <taxon>Ranunculaceae</taxon>
        <taxon>Coptidoideae</taxon>
        <taxon>Coptis</taxon>
    </lineage>
</organism>
<evidence type="ECO:0000313" key="7">
    <source>
        <dbReference type="Proteomes" id="UP000631114"/>
    </source>
</evidence>
<dbReference type="Pfam" id="PF03031">
    <property type="entry name" value="NIF"/>
    <property type="match status" value="1"/>
</dbReference>
<dbReference type="AlphaFoldDB" id="A0A835M5Z1"/>
<dbReference type="CDD" id="cd20406">
    <property type="entry name" value="Tudor_Agenet_AtDUF_rpt2_4"/>
    <property type="match status" value="1"/>
</dbReference>
<dbReference type="Gene3D" id="2.30.30.140">
    <property type="match status" value="1"/>
</dbReference>
<dbReference type="Gene3D" id="3.40.50.1000">
    <property type="entry name" value="HAD superfamily/HAD-like"/>
    <property type="match status" value="1"/>
</dbReference>
<sequence length="1099" mass="124869">MKKKYEFVKGQEVEVSSDEQGFEDSWFVATIIKVLKKKKKNKKYFVEYKTLLKETESEKLLRGYVDFAHLRPAPPKGTGPFHLNEEVNAYNNDGWWKGVIMKILKEGSSYLVLFKPTKEELEFDLSNLRSHLDWVDGKWISSPNQETAVSSQNNGRDQFPNPTGSSALSIDITLSQTPCGARDIMLERSSLRNMYGSVDNQSTSNGIYLPLQVLYPSQENRKKSTPRSAAGAMRTSKKIGKRKATDAQTFIEVFQARRTSTGSGSDAKYMLPFPTTKGKRSKVLKRRARVPISSELILWSNLRAEDPEVIGFTKPDVQRQTKLHDVLPAGKLREPLYNTGINLKGVKRVRNQRKKVVKRKRESSISSEAEDPEVIGFTKPDVQRQTKLHDVLPAGKMREPLYNTGINLKGVKRVRNQRKKVVKRKRESSISSVLENGFASKETKDYRTDCTPMLSTHIEEEYCSLSPTLDKPNSQVVKYSEGATDKQTVAVLDRIRGRPKGSCEKSTVEGSEHEVASDRMTVVPIKHRPLSLLEMSNSPIVKDNEGVSRNSQVISNKAITLIDASMEQFPNETNIVKILSFAESDQYQYGNRSEDEIASHMVNITTNNFLSPIQHNEGSLPPDVRRLPFIKSSILWGILESFEVFKFMPQQPHFRPLEQYNEELREGFAIAHVVNFNNLVGRTWNANLDEPRIMFQNKLEALNDLEGVGFTVQRVRARLEELLRIKDSYSLLDEKSKIAETKVIEEKRKVDQVQESIKQLNIKLQTLMREKEMKTFNIAEQRRTLDAIKETIQVLKVDFDNMVGSPLVSTRPRGGLAHSDLDCSTGEGTNRTSANKQQIDEMTPLNTDLEKDVMVIGDGVIGEKLIEIYASPERAPISKIKRKLLILDLNGLLVDIVNNLPSGYKADKRISRKALLRRPFCDDFLKFCFQRFSVGVWSSRTKSNVDSVVDFIMGDMKHGLVFCWDLSHCTETGFCTIENSQKPLVLKQLVKLWDKHDLNLPWENGEYNESNTLLIDDSPYKALLNPPCTAIFPPSYKFQNQNDNSLGPGGDIRLYLEGLATSENVQKYIKQHPFGQCAITEKDPSWLYYRKVINCGLTT</sequence>
<evidence type="ECO:0000256" key="2">
    <source>
        <dbReference type="ARBA" id="ARBA00022604"/>
    </source>
</evidence>
<feature type="region of interest" description="Disordered" evidence="4">
    <location>
        <begin position="219"/>
        <end position="241"/>
    </location>
</feature>
<evidence type="ECO:0000259" key="5">
    <source>
        <dbReference type="PROSITE" id="PS50969"/>
    </source>
</evidence>
<name>A0A835M5Z1_9MAGN</name>
<evidence type="ECO:0000256" key="1">
    <source>
        <dbReference type="ARBA" id="ARBA00022448"/>
    </source>
</evidence>
<accession>A0A835M5Z1</accession>
<feature type="domain" description="FCP1 homology" evidence="5">
    <location>
        <begin position="878"/>
        <end position="1059"/>
    </location>
</feature>
<evidence type="ECO:0000256" key="3">
    <source>
        <dbReference type="SAM" id="Coils"/>
    </source>
</evidence>
<dbReference type="InterPro" id="IPR023214">
    <property type="entry name" value="HAD_sf"/>
</dbReference>
<dbReference type="SMART" id="SM00577">
    <property type="entry name" value="CPDc"/>
    <property type="match status" value="1"/>
</dbReference>
<feature type="region of interest" description="Disordered" evidence="4">
    <location>
        <begin position="145"/>
        <end position="168"/>
    </location>
</feature>
<dbReference type="FunFam" id="3.40.50.1000:FF:000257">
    <property type="entry name" value="Haloacid dehalogenase-like hydrolase (HAD) superfamily protein"/>
    <property type="match status" value="1"/>
</dbReference>
<dbReference type="InterPro" id="IPR014002">
    <property type="entry name" value="Agenet_dom_plant"/>
</dbReference>
<dbReference type="PANTHER" id="PTHR31917">
    <property type="entry name" value="AGENET DOMAIN-CONTAINING PROTEIN-RELATED"/>
    <property type="match status" value="1"/>
</dbReference>
<dbReference type="InterPro" id="IPR036412">
    <property type="entry name" value="HAD-like_sf"/>
</dbReference>
<feature type="coiled-coil region" evidence="3">
    <location>
        <begin position="743"/>
        <end position="798"/>
    </location>
</feature>
<keyword evidence="3" id="KW-0175">Coiled coil</keyword>
<evidence type="ECO:0000256" key="4">
    <source>
        <dbReference type="SAM" id="MobiDB-lite"/>
    </source>
</evidence>
<dbReference type="Pfam" id="PF05641">
    <property type="entry name" value="Agenet"/>
    <property type="match status" value="1"/>
</dbReference>
<dbReference type="Proteomes" id="UP000631114">
    <property type="component" value="Unassembled WGS sequence"/>
</dbReference>
<dbReference type="OrthoDB" id="687110at2759"/>
<keyword evidence="7" id="KW-1185">Reference proteome</keyword>
<dbReference type="EMBL" id="JADFTS010000002">
    <property type="protein sequence ID" value="KAF9620485.1"/>
    <property type="molecule type" value="Genomic_DNA"/>
</dbReference>
<protein>
    <recommendedName>
        <fullName evidence="5">FCP1 homology domain-containing protein</fullName>
    </recommendedName>
</protein>
<comment type="caution">
    <text evidence="6">The sequence shown here is derived from an EMBL/GenBank/DDBJ whole genome shotgun (WGS) entry which is preliminary data.</text>
</comment>
<dbReference type="Pfam" id="PF05266">
    <property type="entry name" value="DUF724"/>
    <property type="match status" value="1"/>
</dbReference>
<reference evidence="6 7" key="1">
    <citation type="submission" date="2020-10" db="EMBL/GenBank/DDBJ databases">
        <title>The Coptis chinensis genome and diversification of protoberbering-type alkaloids.</title>
        <authorList>
            <person name="Wang B."/>
            <person name="Shu S."/>
            <person name="Song C."/>
            <person name="Liu Y."/>
        </authorList>
    </citation>
    <scope>NUCLEOTIDE SEQUENCE [LARGE SCALE GENOMIC DNA]</scope>
    <source>
        <strain evidence="6">HL-2020</strain>
        <tissue evidence="6">Leaf</tissue>
    </source>
</reference>
<dbReference type="InterPro" id="IPR008395">
    <property type="entry name" value="Agenet-like_dom"/>
</dbReference>
<feature type="region of interest" description="Disordered" evidence="4">
    <location>
        <begin position="811"/>
        <end position="833"/>
    </location>
</feature>
<dbReference type="PANTHER" id="PTHR31917:SF164">
    <property type="entry name" value="DUF724 DOMAIN-CONTAINING PROTEIN 7-LIKE"/>
    <property type="match status" value="1"/>
</dbReference>
<dbReference type="InterPro" id="IPR004274">
    <property type="entry name" value="FCP1_dom"/>
</dbReference>